<proteinExistence type="predicted"/>
<comment type="caution">
    <text evidence="2">The sequence shown here is derived from an EMBL/GenBank/DDBJ whole genome shotgun (WGS) entry which is preliminary data.</text>
</comment>
<feature type="non-terminal residue" evidence="2">
    <location>
        <position position="139"/>
    </location>
</feature>
<name>A0AAW9KL12_CLOPF</name>
<keyword evidence="1" id="KW-1133">Transmembrane helix</keyword>
<keyword evidence="1" id="KW-0472">Membrane</keyword>
<evidence type="ECO:0000313" key="3">
    <source>
        <dbReference type="Proteomes" id="UP001288944"/>
    </source>
</evidence>
<sequence length="139" mass="16164">MDKLSKLQRRILCYLGLAIMFVLMGNSNNVPEIFAERIFKPIRGNGWGIYYAGLIVMVGIYYCLKQLNEIEENSLIKTTFRRVIVTVALMSIFPVMWVYCIQFYKGFSKDLNSIYLDREKTLVNFNGNKDKLTINGRID</sequence>
<keyword evidence="1" id="KW-0812">Transmembrane</keyword>
<dbReference type="AlphaFoldDB" id="A0AAW9KL12"/>
<dbReference type="EMBL" id="WNUR01001168">
    <property type="protein sequence ID" value="MDZ7543424.1"/>
    <property type="molecule type" value="Genomic_DNA"/>
</dbReference>
<protein>
    <submittedName>
        <fullName evidence="2">Uncharacterized protein</fullName>
    </submittedName>
</protein>
<dbReference type="Proteomes" id="UP001288944">
    <property type="component" value="Unassembled WGS sequence"/>
</dbReference>
<feature type="transmembrane region" description="Helical" evidence="1">
    <location>
        <begin position="12"/>
        <end position="27"/>
    </location>
</feature>
<feature type="transmembrane region" description="Helical" evidence="1">
    <location>
        <begin position="47"/>
        <end position="64"/>
    </location>
</feature>
<accession>A0AAW9KL12</accession>
<feature type="transmembrane region" description="Helical" evidence="1">
    <location>
        <begin position="84"/>
        <end position="104"/>
    </location>
</feature>
<evidence type="ECO:0000256" key="1">
    <source>
        <dbReference type="SAM" id="Phobius"/>
    </source>
</evidence>
<gene>
    <name evidence="2" type="ORF">GNF83_20040</name>
</gene>
<organism evidence="2 3">
    <name type="scientific">Clostridium perfringens</name>
    <dbReference type="NCBI Taxonomy" id="1502"/>
    <lineage>
        <taxon>Bacteria</taxon>
        <taxon>Bacillati</taxon>
        <taxon>Bacillota</taxon>
        <taxon>Clostridia</taxon>
        <taxon>Eubacteriales</taxon>
        <taxon>Clostridiaceae</taxon>
        <taxon>Clostridium</taxon>
    </lineage>
</organism>
<reference evidence="2" key="1">
    <citation type="submission" date="2019-11" db="EMBL/GenBank/DDBJ databases">
        <title>Characterization of Clostridium perfringens isolates from swine manure treated agricultural soils.</title>
        <authorList>
            <person name="Wushke S.T."/>
        </authorList>
    </citation>
    <scope>NUCLEOTIDE SEQUENCE</scope>
    <source>
        <strain evidence="2">X62</strain>
    </source>
</reference>
<evidence type="ECO:0000313" key="2">
    <source>
        <dbReference type="EMBL" id="MDZ7543424.1"/>
    </source>
</evidence>